<gene>
    <name evidence="2" type="ORF">A8F95_07085</name>
</gene>
<protein>
    <submittedName>
        <fullName evidence="2">Uncharacterized protein</fullName>
    </submittedName>
</protein>
<dbReference type="RefSeq" id="WP_065410495.1">
    <property type="nucleotide sequence ID" value="NZ_MAYT01000023.1"/>
</dbReference>
<dbReference type="Proteomes" id="UP000092578">
    <property type="component" value="Unassembled WGS sequence"/>
</dbReference>
<evidence type="ECO:0000313" key="3">
    <source>
        <dbReference type="Proteomes" id="UP000092578"/>
    </source>
</evidence>
<keyword evidence="1" id="KW-0812">Transmembrane</keyword>
<keyword evidence="3" id="KW-1185">Reference proteome</keyword>
<feature type="transmembrane region" description="Helical" evidence="1">
    <location>
        <begin position="31"/>
        <end position="51"/>
    </location>
</feature>
<accession>A0A1B9AT71</accession>
<comment type="caution">
    <text evidence="2">The sequence shown here is derived from an EMBL/GenBank/DDBJ whole genome shotgun (WGS) entry which is preliminary data.</text>
</comment>
<keyword evidence="1" id="KW-0472">Membrane</keyword>
<proteinExistence type="predicted"/>
<evidence type="ECO:0000313" key="2">
    <source>
        <dbReference type="EMBL" id="OCA87034.1"/>
    </source>
</evidence>
<keyword evidence="1" id="KW-1133">Transmembrane helix</keyword>
<organism evidence="2 3">
    <name type="scientific">Pseudobacillus wudalianchiensis</name>
    <dbReference type="NCBI Taxonomy" id="1743143"/>
    <lineage>
        <taxon>Bacteria</taxon>
        <taxon>Bacillati</taxon>
        <taxon>Bacillota</taxon>
        <taxon>Bacilli</taxon>
        <taxon>Bacillales</taxon>
        <taxon>Bacillaceae</taxon>
        <taxon>Pseudobacillus</taxon>
    </lineage>
</organism>
<feature type="transmembrane region" description="Helical" evidence="1">
    <location>
        <begin position="6"/>
        <end position="24"/>
    </location>
</feature>
<feature type="transmembrane region" description="Helical" evidence="1">
    <location>
        <begin position="57"/>
        <end position="75"/>
    </location>
</feature>
<dbReference type="EMBL" id="MAYT01000023">
    <property type="protein sequence ID" value="OCA87034.1"/>
    <property type="molecule type" value="Genomic_DNA"/>
</dbReference>
<dbReference type="AlphaFoldDB" id="A0A1B9AT71"/>
<evidence type="ECO:0000256" key="1">
    <source>
        <dbReference type="SAM" id="Phobius"/>
    </source>
</evidence>
<reference evidence="3" key="1">
    <citation type="submission" date="2016-05" db="EMBL/GenBank/DDBJ databases">
        <authorList>
            <person name="Liu B."/>
            <person name="Wang J."/>
            <person name="Zhu Y."/>
            <person name="Liu G."/>
            <person name="Chen Q."/>
            <person name="Chen Z."/>
            <person name="Lan J."/>
            <person name="Che J."/>
            <person name="Ge C."/>
            <person name="Shi H."/>
            <person name="Pan Z."/>
            <person name="Liu X."/>
        </authorList>
    </citation>
    <scope>NUCLEOTIDE SEQUENCE [LARGE SCALE GENOMIC DNA]</scope>
    <source>
        <strain evidence="3">FJAT-27215</strain>
    </source>
</reference>
<sequence>MSYYIVFIFHLMIWSFYTLAAWLSNGDSKTFRGLLFIVFFYLCMTAAEKILHSQRKGFFMTVSTLIFYWTGKLAIDQLFHIFSTSF</sequence>
<name>A0A1B9AT71_9BACI</name>